<dbReference type="Pfam" id="PF23338">
    <property type="entry name" value="PTHB1_hp"/>
    <property type="match status" value="1"/>
</dbReference>
<dbReference type="GO" id="GO:0060271">
    <property type="term" value="P:cilium assembly"/>
    <property type="evidence" value="ECO:0007669"/>
    <property type="project" value="TreeGrafter"/>
</dbReference>
<keyword evidence="6" id="KW-1185">Reference proteome</keyword>
<dbReference type="OrthoDB" id="10262646at2759"/>
<dbReference type="InterPro" id="IPR055363">
    <property type="entry name" value="PTHB1_hp_dom"/>
</dbReference>
<dbReference type="InterPro" id="IPR028073">
    <property type="entry name" value="PHTB1_N_dom"/>
</dbReference>
<evidence type="ECO:0000259" key="4">
    <source>
        <dbReference type="Pfam" id="PF23338"/>
    </source>
</evidence>
<evidence type="ECO:0000259" key="3">
    <source>
        <dbReference type="Pfam" id="PF23337"/>
    </source>
</evidence>
<feature type="transmembrane region" description="Helical" evidence="1">
    <location>
        <begin position="723"/>
        <end position="745"/>
    </location>
</feature>
<feature type="domain" description="PTHB1 N-terminal" evidence="2">
    <location>
        <begin position="1"/>
        <end position="242"/>
    </location>
</feature>
<dbReference type="PANTHER" id="PTHR20991">
    <property type="entry name" value="PARATHYROID HORMONE-RESPONSIVE B1 GENE"/>
    <property type="match status" value="1"/>
</dbReference>
<reference evidence="5 6" key="1">
    <citation type="submission" date="2015-01" db="EMBL/GenBank/DDBJ databases">
        <title>Evolution of Trichinella species and genotypes.</title>
        <authorList>
            <person name="Korhonen P.K."/>
            <person name="Edoardo P."/>
            <person name="Giuseppe L.R."/>
            <person name="Gasser R.B."/>
        </authorList>
    </citation>
    <scope>NUCLEOTIDE SEQUENCE [LARGE SCALE GENOMIC DNA]</scope>
    <source>
        <strain evidence="5">ISS3</strain>
    </source>
</reference>
<evidence type="ECO:0000313" key="5">
    <source>
        <dbReference type="EMBL" id="KRY33912.1"/>
    </source>
</evidence>
<keyword evidence="1" id="KW-1133">Transmembrane helix</keyword>
<dbReference type="Pfam" id="PF14727">
    <property type="entry name" value="PHTB1_N"/>
    <property type="match status" value="1"/>
</dbReference>
<dbReference type="STRING" id="6334.A0A0V1BAA5"/>
<dbReference type="InterPro" id="IPR036322">
    <property type="entry name" value="WD40_repeat_dom_sf"/>
</dbReference>
<name>A0A0V1BAA5_TRISP</name>
<proteinExistence type="predicted"/>
<dbReference type="Pfam" id="PF23337">
    <property type="entry name" value="PTHB1_pf"/>
    <property type="match status" value="1"/>
</dbReference>
<keyword evidence="1" id="KW-0812">Transmembrane</keyword>
<accession>A0A0V1BAA5</accession>
<evidence type="ECO:0000259" key="2">
    <source>
        <dbReference type="Pfam" id="PF14727"/>
    </source>
</evidence>
<organism evidence="5 6">
    <name type="scientific">Trichinella spiralis</name>
    <name type="common">Trichina worm</name>
    <dbReference type="NCBI Taxonomy" id="6334"/>
    <lineage>
        <taxon>Eukaryota</taxon>
        <taxon>Metazoa</taxon>
        <taxon>Ecdysozoa</taxon>
        <taxon>Nematoda</taxon>
        <taxon>Enoplea</taxon>
        <taxon>Dorylaimia</taxon>
        <taxon>Trichinellida</taxon>
        <taxon>Trichinellidae</taxon>
        <taxon>Trichinella</taxon>
    </lineage>
</organism>
<dbReference type="FunCoup" id="A0A0V1BAA5">
    <property type="interactions" value="476"/>
</dbReference>
<feature type="domain" description="PTHB1 hairpin" evidence="4">
    <location>
        <begin position="555"/>
        <end position="653"/>
    </location>
</feature>
<dbReference type="InterPro" id="IPR026511">
    <property type="entry name" value="PTHB1"/>
</dbReference>
<protein>
    <submittedName>
        <fullName evidence="5">Protein PTHB1</fullName>
    </submittedName>
</protein>
<dbReference type="GO" id="GO:0016020">
    <property type="term" value="C:membrane"/>
    <property type="evidence" value="ECO:0007669"/>
    <property type="project" value="TreeGrafter"/>
</dbReference>
<evidence type="ECO:0000313" key="6">
    <source>
        <dbReference type="Proteomes" id="UP000054776"/>
    </source>
</evidence>
<dbReference type="PANTHER" id="PTHR20991:SF0">
    <property type="entry name" value="PROTEIN PTHB1"/>
    <property type="match status" value="1"/>
</dbReference>
<evidence type="ECO:0000256" key="1">
    <source>
        <dbReference type="SAM" id="Phobius"/>
    </source>
</evidence>
<feature type="domain" description="PTHB1 platform" evidence="3">
    <location>
        <begin position="445"/>
        <end position="549"/>
    </location>
</feature>
<comment type="caution">
    <text evidence="5">The sequence shown here is derived from an EMBL/GenBank/DDBJ whole genome shotgun (WGS) entry which is preliminary data.</text>
</comment>
<dbReference type="SUPFAM" id="SSF50978">
    <property type="entry name" value="WD40 repeat-like"/>
    <property type="match status" value="1"/>
</dbReference>
<gene>
    <name evidence="5" type="primary">BBS9</name>
    <name evidence="5" type="ORF">T01_2438</name>
</gene>
<dbReference type="eggNOG" id="KOG3679">
    <property type="taxonomic scope" value="Eukaryota"/>
</dbReference>
<keyword evidence="1" id="KW-0472">Membrane</keyword>
<dbReference type="EMBL" id="JYDH01000075">
    <property type="protein sequence ID" value="KRY33912.1"/>
    <property type="molecule type" value="Genomic_DNA"/>
</dbReference>
<dbReference type="Proteomes" id="UP000054776">
    <property type="component" value="Unassembled WGS sequence"/>
</dbReference>
<dbReference type="InParanoid" id="A0A0V1BAA5"/>
<dbReference type="AlphaFoldDB" id="A0A0V1BAA5"/>
<dbReference type="GO" id="GO:0034464">
    <property type="term" value="C:BBSome"/>
    <property type="evidence" value="ECO:0007669"/>
    <property type="project" value="InterPro"/>
</dbReference>
<sequence length="747" mass="84902">MSLFQTKELWQCKLNDAADSSFLCLSVANLIGKSDQIIIGTSNGFLHIYEPCTKQEEISSLNPADSHDGLLLLCILHQKSVAVYSMQERFSKTFLHGKDYHLEILYEYPLSHNAYNMISGSLNDHDDSNFICVQSLDGVLYIFEQEMNAFSHYLPDFLLPGPLCFSNEVNLFLTVSSTWDVQTFKYKKILLNANRLSTAENKADEKRQLLIPEWQYLLGERAVEVAAVEDPTALFSFIILAQDSKVRYITTTDDGTMLFYNDTTLRWAAKLPFVPLNLALGRIRGIDGVIVALSSTGSIHCVYLGTDPMIQQIRLKWHSTETYEKRLEVYKEMTHKMKRLKMKDGKKSLIQFGAEEELEPAFLIKVTTDTVKSLENQYLLFRPSDAVRIVPQLVHVPTAEKTYVQYFKVFPVVGAIPVDSSVILEIYYNAENGEQKLWKENVDLPLLTFYDRCLTKKVARHKVTFEINKPIVPLDKLFHELTGRGNIDENNNAIGLRQIYGQGTPTFILASKSSTKYRIQSESLESLWFPTNEIMKRLRKIYSSDDFEIKLTSDIPLKEYFSIVENFVQLTEKRSAKRTLINKKAVQVRIVQRQFFIKLKDIHSGSLADLHQVLQQMNKEIIHLLEEHSKINASLKTALNALRAGNHLMSTLICYSYNLKGREMESVAKVLEISPDDAFGENWLPNVIAGLESLQQSADNPKNVTLSAYEETSANEYSLLNSILLSSLLLVETVVAVAVVVVVVVNL</sequence>
<dbReference type="InterPro" id="IPR055362">
    <property type="entry name" value="PTHB1_pf_dom"/>
</dbReference>